<accession>A0A4Z2HX81</accession>
<proteinExistence type="predicted"/>
<gene>
    <name evidence="2" type="ORF">EYF80_020168</name>
</gene>
<organism evidence="2 3">
    <name type="scientific">Liparis tanakae</name>
    <name type="common">Tanaka's snailfish</name>
    <dbReference type="NCBI Taxonomy" id="230148"/>
    <lineage>
        <taxon>Eukaryota</taxon>
        <taxon>Metazoa</taxon>
        <taxon>Chordata</taxon>
        <taxon>Craniata</taxon>
        <taxon>Vertebrata</taxon>
        <taxon>Euteleostomi</taxon>
        <taxon>Actinopterygii</taxon>
        <taxon>Neopterygii</taxon>
        <taxon>Teleostei</taxon>
        <taxon>Neoteleostei</taxon>
        <taxon>Acanthomorphata</taxon>
        <taxon>Eupercaria</taxon>
        <taxon>Perciformes</taxon>
        <taxon>Cottioidei</taxon>
        <taxon>Cottales</taxon>
        <taxon>Liparidae</taxon>
        <taxon>Liparis</taxon>
    </lineage>
</organism>
<name>A0A4Z2HX81_9TELE</name>
<dbReference type="Proteomes" id="UP000314294">
    <property type="component" value="Unassembled WGS sequence"/>
</dbReference>
<sequence length="99" mass="10632">MHSEPVPAEPLQSECGPEPQVGRRTEPHAGRRSVCVVNVSPPPTSLLSPPPKTTHIKDRREDGAFRVQTLRLQSIALPVGRGEEVEGGATRLPGSADDH</sequence>
<evidence type="ECO:0000313" key="3">
    <source>
        <dbReference type="Proteomes" id="UP000314294"/>
    </source>
</evidence>
<protein>
    <submittedName>
        <fullName evidence="2">Uncharacterized protein</fullName>
    </submittedName>
</protein>
<dbReference type="AlphaFoldDB" id="A0A4Z2HX81"/>
<comment type="caution">
    <text evidence="2">The sequence shown here is derived from an EMBL/GenBank/DDBJ whole genome shotgun (WGS) entry which is preliminary data.</text>
</comment>
<reference evidence="2 3" key="1">
    <citation type="submission" date="2019-03" db="EMBL/GenBank/DDBJ databases">
        <title>First draft genome of Liparis tanakae, snailfish: a comprehensive survey of snailfish specific genes.</title>
        <authorList>
            <person name="Kim W."/>
            <person name="Song I."/>
            <person name="Jeong J.-H."/>
            <person name="Kim D."/>
            <person name="Kim S."/>
            <person name="Ryu S."/>
            <person name="Song J.Y."/>
            <person name="Lee S.K."/>
        </authorList>
    </citation>
    <scope>NUCLEOTIDE SEQUENCE [LARGE SCALE GENOMIC DNA]</scope>
    <source>
        <tissue evidence="2">Muscle</tissue>
    </source>
</reference>
<feature type="region of interest" description="Disordered" evidence="1">
    <location>
        <begin position="1"/>
        <end position="32"/>
    </location>
</feature>
<dbReference type="EMBL" id="SRLO01000174">
    <property type="protein sequence ID" value="TNN69522.1"/>
    <property type="molecule type" value="Genomic_DNA"/>
</dbReference>
<keyword evidence="3" id="KW-1185">Reference proteome</keyword>
<feature type="region of interest" description="Disordered" evidence="1">
    <location>
        <begin position="38"/>
        <end position="57"/>
    </location>
</feature>
<feature type="compositionally biased region" description="Pro residues" evidence="1">
    <location>
        <begin position="40"/>
        <end position="52"/>
    </location>
</feature>
<evidence type="ECO:0000313" key="2">
    <source>
        <dbReference type="EMBL" id="TNN69522.1"/>
    </source>
</evidence>
<evidence type="ECO:0000256" key="1">
    <source>
        <dbReference type="SAM" id="MobiDB-lite"/>
    </source>
</evidence>